<dbReference type="InterPro" id="IPR002347">
    <property type="entry name" value="SDR_fam"/>
</dbReference>
<dbReference type="InterPro" id="IPR036291">
    <property type="entry name" value="NAD(P)-bd_dom_sf"/>
</dbReference>
<evidence type="ECO:0000259" key="2">
    <source>
        <dbReference type="SMART" id="SM00822"/>
    </source>
</evidence>
<dbReference type="RefSeq" id="WP_092680091.1">
    <property type="nucleotide sequence ID" value="NZ_FNMZ01000001.1"/>
</dbReference>
<organism evidence="3 4">
    <name type="scientific">Albimonas donghaensis</name>
    <dbReference type="NCBI Taxonomy" id="356660"/>
    <lineage>
        <taxon>Bacteria</taxon>
        <taxon>Pseudomonadati</taxon>
        <taxon>Pseudomonadota</taxon>
        <taxon>Alphaproteobacteria</taxon>
        <taxon>Rhodobacterales</taxon>
        <taxon>Paracoccaceae</taxon>
        <taxon>Albimonas</taxon>
    </lineage>
</organism>
<dbReference type="PROSITE" id="PS00061">
    <property type="entry name" value="ADH_SHORT"/>
    <property type="match status" value="1"/>
</dbReference>
<dbReference type="OrthoDB" id="9804774at2"/>
<evidence type="ECO:0000256" key="1">
    <source>
        <dbReference type="RuleBase" id="RU000363"/>
    </source>
</evidence>
<dbReference type="AlphaFoldDB" id="A0A1H2TV87"/>
<dbReference type="PRINTS" id="PR00081">
    <property type="entry name" value="GDHRDH"/>
</dbReference>
<feature type="domain" description="Ketoreductase" evidence="2">
    <location>
        <begin position="8"/>
        <end position="206"/>
    </location>
</feature>
<dbReference type="PANTHER" id="PTHR45024">
    <property type="entry name" value="DEHYDROGENASES, SHORT CHAIN"/>
    <property type="match status" value="1"/>
</dbReference>
<evidence type="ECO:0000313" key="3">
    <source>
        <dbReference type="EMBL" id="SDW47815.1"/>
    </source>
</evidence>
<dbReference type="Proteomes" id="UP000199118">
    <property type="component" value="Unassembled WGS sequence"/>
</dbReference>
<dbReference type="STRING" id="356660.SAMN05444336_1011131"/>
<sequence>MSKLLEGKVALVTGAGRGIGREIALLMASEGARVIVNDLGSNEKGEAESASNVPAMEVVHAIREAGGEAEANFGSVADRKDAKAMVEQAVDTFGRIDCVVNNAGILRDVIFHRMTPEEWDIVINVHLNGSFNTSHFAAPHFKAQGSGVFVHFTSTSGLIGNFGQANYSAAKMGIIGLSKSLALDMHRFGVSSNCVAPFAWSRLVGTIPINSEADAERIEKAKQSTPAKIAPLVAGLATEEGRKITGQIFGVRRNEMYLFSQNRPIRSVHTAEGWTPTSVVETALPAFAGSAYPLDRSSDIFTWDPI</sequence>
<gene>
    <name evidence="3" type="ORF">SAMN05444336_1011131</name>
</gene>
<dbReference type="PRINTS" id="PR00080">
    <property type="entry name" value="SDRFAMILY"/>
</dbReference>
<dbReference type="PANTHER" id="PTHR45024:SF3">
    <property type="entry name" value="BLL2957 PROTEIN"/>
    <property type="match status" value="1"/>
</dbReference>
<keyword evidence="4" id="KW-1185">Reference proteome</keyword>
<dbReference type="EMBL" id="FNMZ01000001">
    <property type="protein sequence ID" value="SDW47815.1"/>
    <property type="molecule type" value="Genomic_DNA"/>
</dbReference>
<dbReference type="InterPro" id="IPR051687">
    <property type="entry name" value="Peroxisomal_Beta-Oxidation"/>
</dbReference>
<dbReference type="InterPro" id="IPR057326">
    <property type="entry name" value="KR_dom"/>
</dbReference>
<protein>
    <submittedName>
        <fullName evidence="3">NAD(P)-dependent dehydrogenase, short-chain alcohol dehydrogenase family</fullName>
    </submittedName>
</protein>
<name>A0A1H2TV87_9RHOB</name>
<proteinExistence type="inferred from homology"/>
<dbReference type="Gene3D" id="3.40.50.720">
    <property type="entry name" value="NAD(P)-binding Rossmann-like Domain"/>
    <property type="match status" value="1"/>
</dbReference>
<reference evidence="3 4" key="1">
    <citation type="submission" date="2016-10" db="EMBL/GenBank/DDBJ databases">
        <authorList>
            <person name="de Groot N.N."/>
        </authorList>
    </citation>
    <scope>NUCLEOTIDE SEQUENCE [LARGE SCALE GENOMIC DNA]</scope>
    <source>
        <strain evidence="3 4">DSM 17890</strain>
    </source>
</reference>
<comment type="similarity">
    <text evidence="1">Belongs to the short-chain dehydrogenases/reductases (SDR) family.</text>
</comment>
<accession>A0A1H2TV87</accession>
<dbReference type="InterPro" id="IPR020904">
    <property type="entry name" value="Sc_DH/Rdtase_CS"/>
</dbReference>
<dbReference type="Pfam" id="PF00106">
    <property type="entry name" value="adh_short"/>
    <property type="match status" value="1"/>
</dbReference>
<dbReference type="SMART" id="SM00822">
    <property type="entry name" value="PKS_KR"/>
    <property type="match status" value="1"/>
</dbReference>
<dbReference type="SUPFAM" id="SSF51735">
    <property type="entry name" value="NAD(P)-binding Rossmann-fold domains"/>
    <property type="match status" value="1"/>
</dbReference>
<evidence type="ECO:0000313" key="4">
    <source>
        <dbReference type="Proteomes" id="UP000199118"/>
    </source>
</evidence>